<name>A0ABN2CRQ7_9ACTN</name>
<dbReference type="EMBL" id="BAAANC010000006">
    <property type="protein sequence ID" value="GAA1562603.1"/>
    <property type="molecule type" value="Genomic_DNA"/>
</dbReference>
<keyword evidence="2" id="KW-1185">Reference proteome</keyword>
<accession>A0ABN2CRQ7</accession>
<dbReference type="Proteomes" id="UP001500363">
    <property type="component" value="Unassembled WGS sequence"/>
</dbReference>
<evidence type="ECO:0000313" key="1">
    <source>
        <dbReference type="EMBL" id="GAA1562603.1"/>
    </source>
</evidence>
<gene>
    <name evidence="1" type="ORF">GCM10009741_80170</name>
</gene>
<protein>
    <submittedName>
        <fullName evidence="1">Uncharacterized protein</fullName>
    </submittedName>
</protein>
<evidence type="ECO:0000313" key="2">
    <source>
        <dbReference type="Proteomes" id="UP001500363"/>
    </source>
</evidence>
<comment type="caution">
    <text evidence="1">The sequence shown here is derived from an EMBL/GenBank/DDBJ whole genome shotgun (WGS) entry which is preliminary data.</text>
</comment>
<reference evidence="1 2" key="1">
    <citation type="journal article" date="2019" name="Int. J. Syst. Evol. Microbiol.">
        <title>The Global Catalogue of Microorganisms (GCM) 10K type strain sequencing project: providing services to taxonomists for standard genome sequencing and annotation.</title>
        <authorList>
            <consortium name="The Broad Institute Genomics Platform"/>
            <consortium name="The Broad Institute Genome Sequencing Center for Infectious Disease"/>
            <person name="Wu L."/>
            <person name="Ma J."/>
        </authorList>
    </citation>
    <scope>NUCLEOTIDE SEQUENCE [LARGE SCALE GENOMIC DNA]</scope>
    <source>
        <strain evidence="1 2">JCM 14303</strain>
    </source>
</reference>
<organism evidence="1 2">
    <name type="scientific">Kribbella lupini</name>
    <dbReference type="NCBI Taxonomy" id="291602"/>
    <lineage>
        <taxon>Bacteria</taxon>
        <taxon>Bacillati</taxon>
        <taxon>Actinomycetota</taxon>
        <taxon>Actinomycetes</taxon>
        <taxon>Propionibacteriales</taxon>
        <taxon>Kribbellaceae</taxon>
        <taxon>Kribbella</taxon>
    </lineage>
</organism>
<sequence length="80" mass="8963">MTAGPDWGDAAVPDWAKLSPIVAARARLNSPADTLRTIPLLRVKGPLREVCDLTQRDHVLPRAWNFCARVRGKPAMLKWF</sequence>
<proteinExistence type="predicted"/>